<proteinExistence type="inferred from homology"/>
<dbReference type="PANTHER" id="PTHR21581">
    <property type="entry name" value="D-ALANYL-D-ALANINE CARBOXYPEPTIDASE"/>
    <property type="match status" value="1"/>
</dbReference>
<keyword evidence="19" id="KW-1185">Reference proteome</keyword>
<keyword evidence="8" id="KW-0378">Hydrolase</keyword>
<evidence type="ECO:0000256" key="3">
    <source>
        <dbReference type="ARBA" id="ARBA00007164"/>
    </source>
</evidence>
<evidence type="ECO:0000256" key="7">
    <source>
        <dbReference type="ARBA" id="ARBA00022729"/>
    </source>
</evidence>
<feature type="binding site" evidence="14">
    <location>
        <position position="264"/>
    </location>
    <ligand>
        <name>substrate</name>
    </ligand>
</feature>
<dbReference type="Pfam" id="PF07943">
    <property type="entry name" value="PBP5_C"/>
    <property type="match status" value="1"/>
</dbReference>
<gene>
    <name evidence="18" type="ORF">F7O84_06850</name>
</gene>
<dbReference type="OrthoDB" id="9791132at2"/>
<comment type="pathway">
    <text evidence="2">Cell wall biogenesis; peptidoglycan biosynthesis.</text>
</comment>
<dbReference type="UniPathway" id="UPA00219"/>
<dbReference type="Gene3D" id="3.40.710.10">
    <property type="entry name" value="DD-peptidase/beta-lactamase superfamily"/>
    <property type="match status" value="1"/>
</dbReference>
<evidence type="ECO:0000256" key="2">
    <source>
        <dbReference type="ARBA" id="ARBA00004752"/>
    </source>
</evidence>
<evidence type="ECO:0000256" key="10">
    <source>
        <dbReference type="ARBA" id="ARBA00022984"/>
    </source>
</evidence>
<dbReference type="EC" id="3.4.16.4" evidence="4"/>
<dbReference type="RefSeq" id="WP_151143367.1">
    <property type="nucleotide sequence ID" value="NZ_WAGX01000004.1"/>
</dbReference>
<evidence type="ECO:0000256" key="14">
    <source>
        <dbReference type="PIRSR" id="PIRSR618044-2"/>
    </source>
</evidence>
<dbReference type="Proteomes" id="UP000461768">
    <property type="component" value="Unassembled WGS sequence"/>
</dbReference>
<dbReference type="PRINTS" id="PR00725">
    <property type="entry name" value="DADACBPTASE1"/>
</dbReference>
<evidence type="ECO:0000256" key="9">
    <source>
        <dbReference type="ARBA" id="ARBA00022960"/>
    </source>
</evidence>
<name>A0A7V7QN03_9FIRM</name>
<evidence type="ECO:0000256" key="13">
    <source>
        <dbReference type="PIRSR" id="PIRSR618044-1"/>
    </source>
</evidence>
<dbReference type="SUPFAM" id="SSF69189">
    <property type="entry name" value="Penicillin-binding protein associated domain"/>
    <property type="match status" value="1"/>
</dbReference>
<comment type="caution">
    <text evidence="18">The sequence shown here is derived from an EMBL/GenBank/DDBJ whole genome shotgun (WGS) entry which is preliminary data.</text>
</comment>
<keyword evidence="5 18" id="KW-0121">Carboxypeptidase</keyword>
<evidence type="ECO:0000256" key="6">
    <source>
        <dbReference type="ARBA" id="ARBA00022670"/>
    </source>
</evidence>
<feature type="compositionally biased region" description="Acidic residues" evidence="16">
    <location>
        <begin position="33"/>
        <end position="47"/>
    </location>
</feature>
<evidence type="ECO:0000256" key="16">
    <source>
        <dbReference type="SAM" id="MobiDB-lite"/>
    </source>
</evidence>
<sequence length="420" mass="46239">MKKLKTWVVVILLFFTYTLCPILHTYATELDTSGEQDTQSEESDMQEGAENTDSTALFDNAGIEISAPSAILMEASTGTIIYEKNSKEQLRPASITKIMTLIIIFDALEAGKISLEDEVTVSEYAASMGGSQVFLEPGEVQTVDTMIKCIAVASANDACVAMAEYIYGSEAEFVNQMNERAKGLGMSSTHFVNCNGLDVDGHMTSAYDVALMSRELIVKYPQIHNYSTIWMENITHVTKKGSTEFGLTNTNKLIRQYEYATGLKTGSTSLAKYCVSATASKNNIELIAVIMAAPDYKIRFADATTLLNFGYGKCQVYADDSKEPLPELAVKKGKERSVGCEYADNFKYLDVTGADLSTIEKETQLSESVDAPVNKGDVAGKVVYKLNGKEIGYTKILFTNSVEEAKYMDYFMRTLKLFTL</sequence>
<dbReference type="GO" id="GO:0008360">
    <property type="term" value="P:regulation of cell shape"/>
    <property type="evidence" value="ECO:0007669"/>
    <property type="project" value="UniProtKB-KW"/>
</dbReference>
<dbReference type="InterPro" id="IPR012338">
    <property type="entry name" value="Beta-lactam/transpept-like"/>
</dbReference>
<comment type="function">
    <text evidence="1">Removes C-terminal D-alanyl residues from sugar-peptide cell wall precursors.</text>
</comment>
<dbReference type="SMART" id="SM00936">
    <property type="entry name" value="PBP5_C"/>
    <property type="match status" value="1"/>
</dbReference>
<keyword evidence="10" id="KW-0573">Peptidoglycan synthesis</keyword>
<dbReference type="GO" id="GO:0009002">
    <property type="term" value="F:serine-type D-Ala-D-Ala carboxypeptidase activity"/>
    <property type="evidence" value="ECO:0007669"/>
    <property type="project" value="UniProtKB-EC"/>
</dbReference>
<dbReference type="GO" id="GO:0006508">
    <property type="term" value="P:proteolysis"/>
    <property type="evidence" value="ECO:0007669"/>
    <property type="project" value="UniProtKB-KW"/>
</dbReference>
<evidence type="ECO:0000256" key="8">
    <source>
        <dbReference type="ARBA" id="ARBA00022801"/>
    </source>
</evidence>
<evidence type="ECO:0000256" key="12">
    <source>
        <dbReference type="ARBA" id="ARBA00034000"/>
    </source>
</evidence>
<evidence type="ECO:0000313" key="18">
    <source>
        <dbReference type="EMBL" id="KAB1440089.1"/>
    </source>
</evidence>
<keyword evidence="9" id="KW-0133">Cell shape</keyword>
<dbReference type="GO" id="GO:0009252">
    <property type="term" value="P:peptidoglycan biosynthetic process"/>
    <property type="evidence" value="ECO:0007669"/>
    <property type="project" value="UniProtKB-UniPathway"/>
</dbReference>
<reference evidence="18 19" key="1">
    <citation type="submission" date="2019-09" db="EMBL/GenBank/DDBJ databases">
        <authorList>
            <person name="Valk L.C."/>
        </authorList>
    </citation>
    <scope>NUCLEOTIDE SEQUENCE [LARGE SCALE GENOMIC DNA]</scope>
    <source>
        <strain evidence="18">GalUA</strain>
    </source>
</reference>
<accession>A0A7V7QN03</accession>
<feature type="domain" description="Peptidase S11 D-Ala-D-Ala carboxypeptidase A C-terminal" evidence="17">
    <location>
        <begin position="311"/>
        <end position="404"/>
    </location>
</feature>
<dbReference type="InterPro" id="IPR018044">
    <property type="entry name" value="Peptidase_S11"/>
</dbReference>
<organism evidence="18 19">
    <name type="scientific">Candidatus Galacturonatibacter soehngenii</name>
    <dbReference type="NCBI Taxonomy" id="2307010"/>
    <lineage>
        <taxon>Bacteria</taxon>
        <taxon>Bacillati</taxon>
        <taxon>Bacillota</taxon>
        <taxon>Clostridia</taxon>
        <taxon>Lachnospirales</taxon>
        <taxon>Lachnospiraceae</taxon>
        <taxon>Candidatus Galacturonatibacter</taxon>
    </lineage>
</organism>
<dbReference type="AlphaFoldDB" id="A0A7V7QN03"/>
<comment type="catalytic activity">
    <reaction evidence="12">
        <text>Preferential cleavage: (Ac)2-L-Lys-D-Ala-|-D-Ala. Also transpeptidation of peptidyl-alanyl moieties that are N-acyl substituents of D-alanine.</text>
        <dbReference type="EC" id="3.4.16.4"/>
    </reaction>
</comment>
<dbReference type="PANTHER" id="PTHR21581:SF6">
    <property type="entry name" value="TRAFFICKING PROTEIN PARTICLE COMPLEX SUBUNIT 12"/>
    <property type="match status" value="1"/>
</dbReference>
<dbReference type="InterPro" id="IPR012907">
    <property type="entry name" value="Peptidase_S11_C"/>
</dbReference>
<dbReference type="Gene3D" id="2.60.410.10">
    <property type="entry name" value="D-Ala-D-Ala carboxypeptidase, C-terminal domain"/>
    <property type="match status" value="1"/>
</dbReference>
<feature type="region of interest" description="Disordered" evidence="16">
    <location>
        <begin position="33"/>
        <end position="53"/>
    </location>
</feature>
<dbReference type="InterPro" id="IPR015956">
    <property type="entry name" value="Peniciliin-bd_prot_C_sf"/>
</dbReference>
<evidence type="ECO:0000256" key="15">
    <source>
        <dbReference type="RuleBase" id="RU004016"/>
    </source>
</evidence>
<dbReference type="GO" id="GO:0071555">
    <property type="term" value="P:cell wall organization"/>
    <property type="evidence" value="ECO:0007669"/>
    <property type="project" value="UniProtKB-KW"/>
</dbReference>
<feature type="active site" description="Proton acceptor" evidence="13">
    <location>
        <position position="97"/>
    </location>
</feature>
<dbReference type="EMBL" id="WAGX01000004">
    <property type="protein sequence ID" value="KAB1440089.1"/>
    <property type="molecule type" value="Genomic_DNA"/>
</dbReference>
<evidence type="ECO:0000256" key="1">
    <source>
        <dbReference type="ARBA" id="ARBA00003217"/>
    </source>
</evidence>
<keyword evidence="6" id="KW-0645">Protease</keyword>
<dbReference type="Pfam" id="PF00768">
    <property type="entry name" value="Peptidase_S11"/>
    <property type="match status" value="1"/>
</dbReference>
<comment type="similarity">
    <text evidence="3 15">Belongs to the peptidase S11 family.</text>
</comment>
<feature type="active site" description="Acyl-ester intermediate" evidence="13">
    <location>
        <position position="94"/>
    </location>
</feature>
<evidence type="ECO:0000313" key="19">
    <source>
        <dbReference type="Proteomes" id="UP000461768"/>
    </source>
</evidence>
<keyword evidence="7" id="KW-0732">Signal</keyword>
<feature type="active site" evidence="13">
    <location>
        <position position="154"/>
    </location>
</feature>
<dbReference type="SUPFAM" id="SSF56601">
    <property type="entry name" value="beta-lactamase/transpeptidase-like"/>
    <property type="match status" value="1"/>
</dbReference>
<dbReference type="InterPro" id="IPR037167">
    <property type="entry name" value="Peptidase_S11_C_sf"/>
</dbReference>
<evidence type="ECO:0000256" key="11">
    <source>
        <dbReference type="ARBA" id="ARBA00023316"/>
    </source>
</evidence>
<evidence type="ECO:0000256" key="4">
    <source>
        <dbReference type="ARBA" id="ARBA00012448"/>
    </source>
</evidence>
<reference evidence="18 19" key="2">
    <citation type="submission" date="2020-02" db="EMBL/GenBank/DDBJ databases">
        <title>Candidatus Galacturonibacter soehngenii shows hetero-acetogenic catabolism of galacturonic acid but lacks a canonical carbon monoxide dehydrogenase/acetyl-CoA synthase complex.</title>
        <authorList>
            <person name="Diender M."/>
            <person name="Stouten G.R."/>
            <person name="Petersen J.F."/>
            <person name="Nielsen P.H."/>
            <person name="Dueholm M.S."/>
            <person name="Pronk J.T."/>
            <person name="Van Loosdrecht M.C.M."/>
        </authorList>
    </citation>
    <scope>NUCLEOTIDE SEQUENCE [LARGE SCALE GENOMIC DNA]</scope>
    <source>
        <strain evidence="18">GalUA</strain>
    </source>
</reference>
<dbReference type="InterPro" id="IPR001967">
    <property type="entry name" value="Peptidase_S11_N"/>
</dbReference>
<evidence type="ECO:0000256" key="5">
    <source>
        <dbReference type="ARBA" id="ARBA00022645"/>
    </source>
</evidence>
<keyword evidence="11" id="KW-0961">Cell wall biogenesis/degradation</keyword>
<protein>
    <recommendedName>
        <fullName evidence="4">serine-type D-Ala-D-Ala carboxypeptidase</fullName>
        <ecNumber evidence="4">3.4.16.4</ecNumber>
    </recommendedName>
</protein>
<evidence type="ECO:0000259" key="17">
    <source>
        <dbReference type="SMART" id="SM00936"/>
    </source>
</evidence>